<dbReference type="RefSeq" id="WP_131680141.1">
    <property type="nucleotide sequence ID" value="NZ_SHCZ01000003.1"/>
</dbReference>
<dbReference type="Proteomes" id="UP000824410">
    <property type="component" value="Unassembled WGS sequence"/>
</dbReference>
<protein>
    <recommendedName>
        <fullName evidence="1">Cyanophage baseplate Pam3 plug gp18 domain-containing protein</fullName>
    </recommendedName>
</protein>
<sequence>MIDMNLLARSQEFDIQLSGVNYHLSVTYRGPAGWTLDIMTQDKELILAGIPIVSGVDILEQYQYMGFKGSLFFVCEDMEDELSYEQFGVRNKLYFKTIDG</sequence>
<organism evidence="2 3">
    <name type="scientific">Providencia rettgeri</name>
    <dbReference type="NCBI Taxonomy" id="587"/>
    <lineage>
        <taxon>Bacteria</taxon>
        <taxon>Pseudomonadati</taxon>
        <taxon>Pseudomonadota</taxon>
        <taxon>Gammaproteobacteria</taxon>
        <taxon>Enterobacterales</taxon>
        <taxon>Morganellaceae</taxon>
        <taxon>Providencia</taxon>
    </lineage>
</organism>
<dbReference type="InterPro" id="IPR054252">
    <property type="entry name" value="Pam3_gp18"/>
</dbReference>
<dbReference type="AlphaFoldDB" id="A0AAP2JWS1"/>
<proteinExistence type="predicted"/>
<name>A0AAP2JWS1_PRORE</name>
<evidence type="ECO:0000313" key="3">
    <source>
        <dbReference type="Proteomes" id="UP000824410"/>
    </source>
</evidence>
<feature type="domain" description="Cyanophage baseplate Pam3 plug gp18" evidence="1">
    <location>
        <begin position="9"/>
        <end position="96"/>
    </location>
</feature>
<evidence type="ECO:0000313" key="2">
    <source>
        <dbReference type="EMBL" id="MBX6980113.1"/>
    </source>
</evidence>
<evidence type="ECO:0000259" key="1">
    <source>
        <dbReference type="Pfam" id="PF22479"/>
    </source>
</evidence>
<gene>
    <name evidence="2" type="ORF">EX242_07550</name>
</gene>
<dbReference type="Pfam" id="PF22479">
    <property type="entry name" value="Pam3_gp18"/>
    <property type="match status" value="1"/>
</dbReference>
<comment type="caution">
    <text evidence="2">The sequence shown here is derived from an EMBL/GenBank/DDBJ whole genome shotgun (WGS) entry which is preliminary data.</text>
</comment>
<reference evidence="2" key="1">
    <citation type="submission" date="2019-02" db="EMBL/GenBank/DDBJ databases">
        <title>Genomic characterization of isolates from hospital effluents in KZN, South Africa.</title>
        <authorList>
            <person name="Ntshobeni N."/>
            <person name="Allam M."/>
            <person name="Ismail A."/>
            <person name="Amoako D."/>
            <person name="Essack S."/>
            <person name="Chenia H."/>
        </authorList>
    </citation>
    <scope>NUCLEOTIDE SEQUENCE</scope>
    <source>
        <strain evidence="2">AFE97_S1</strain>
    </source>
</reference>
<accession>A0AAP2JWS1</accession>
<dbReference type="EMBL" id="SHDO01000008">
    <property type="protein sequence ID" value="MBX6980113.1"/>
    <property type="molecule type" value="Genomic_DNA"/>
</dbReference>